<dbReference type="InterPro" id="IPR016181">
    <property type="entry name" value="Acyl_CoA_acyltransferase"/>
</dbReference>
<dbReference type="PANTHER" id="PTHR43877">
    <property type="entry name" value="AMINOALKYLPHOSPHONATE N-ACETYLTRANSFERASE-RELATED-RELATED"/>
    <property type="match status" value="1"/>
</dbReference>
<feature type="domain" description="N-acetyltransferase" evidence="3">
    <location>
        <begin position="11"/>
        <end position="157"/>
    </location>
</feature>
<evidence type="ECO:0000259" key="3">
    <source>
        <dbReference type="PROSITE" id="PS51186"/>
    </source>
</evidence>
<keyword evidence="5" id="KW-1185">Reference proteome</keyword>
<dbReference type="CDD" id="cd04301">
    <property type="entry name" value="NAT_SF"/>
    <property type="match status" value="1"/>
</dbReference>
<dbReference type="Proteomes" id="UP001081071">
    <property type="component" value="Unassembled WGS sequence"/>
</dbReference>
<dbReference type="PROSITE" id="PS51186">
    <property type="entry name" value="GNAT"/>
    <property type="match status" value="1"/>
</dbReference>
<comment type="caution">
    <text evidence="4">The sequence shown here is derived from an EMBL/GenBank/DDBJ whole genome shotgun (WGS) entry which is preliminary data.</text>
</comment>
<organism evidence="4 5">
    <name type="scientific">Rhodococcus ruber</name>
    <dbReference type="NCBI Taxonomy" id="1830"/>
    <lineage>
        <taxon>Bacteria</taxon>
        <taxon>Bacillati</taxon>
        <taxon>Actinomycetota</taxon>
        <taxon>Actinomycetes</taxon>
        <taxon>Mycobacteriales</taxon>
        <taxon>Nocardiaceae</taxon>
        <taxon>Rhodococcus</taxon>
    </lineage>
</organism>
<dbReference type="Pfam" id="PF13673">
    <property type="entry name" value="Acetyltransf_10"/>
    <property type="match status" value="1"/>
</dbReference>
<name>A0ABT4M845_9NOCA</name>
<evidence type="ECO:0000256" key="1">
    <source>
        <dbReference type="ARBA" id="ARBA00022679"/>
    </source>
</evidence>
<protein>
    <submittedName>
        <fullName evidence="4">GNAT family N-acetyltransferase</fullName>
    </submittedName>
</protein>
<dbReference type="PANTHER" id="PTHR43877:SF2">
    <property type="entry name" value="AMINOALKYLPHOSPHONATE N-ACETYLTRANSFERASE-RELATED"/>
    <property type="match status" value="1"/>
</dbReference>
<reference evidence="4" key="1">
    <citation type="submission" date="2022-12" db="EMBL/GenBank/DDBJ databases">
        <authorList>
            <person name="Krivoruchko A.V."/>
            <person name="Elkin A."/>
        </authorList>
    </citation>
    <scope>NUCLEOTIDE SEQUENCE</scope>
    <source>
        <strain evidence="4">IEGM 1391</strain>
    </source>
</reference>
<keyword evidence="1" id="KW-0808">Transferase</keyword>
<dbReference type="RefSeq" id="WP_269601715.1">
    <property type="nucleotide sequence ID" value="NZ_JAPWIJ010000001.1"/>
</dbReference>
<dbReference type="EMBL" id="JAPWIJ010000001">
    <property type="protein sequence ID" value="MCZ4517103.1"/>
    <property type="molecule type" value="Genomic_DNA"/>
</dbReference>
<proteinExistence type="predicted"/>
<dbReference type="SUPFAM" id="SSF55729">
    <property type="entry name" value="Acyl-CoA N-acyltransferases (Nat)"/>
    <property type="match status" value="1"/>
</dbReference>
<accession>A0ABT4M845</accession>
<evidence type="ECO:0000313" key="4">
    <source>
        <dbReference type="EMBL" id="MCZ4517103.1"/>
    </source>
</evidence>
<evidence type="ECO:0000313" key="5">
    <source>
        <dbReference type="Proteomes" id="UP001081071"/>
    </source>
</evidence>
<dbReference type="InterPro" id="IPR050832">
    <property type="entry name" value="Bact_Acetyltransf"/>
</dbReference>
<dbReference type="InterPro" id="IPR000182">
    <property type="entry name" value="GNAT_dom"/>
</dbReference>
<sequence>MPYRLPLAAVIEIVRVDPVADRPLAEHILAVQKSSYAVEARLIGDDRIPLLHESVDDLCAAQVHWLVARQGDEILGAAAWSEAAIDRLVVSPHVHRQGIGRALVEVTIDSIVGRRIQVATGRDNAPARRLYESFGFVHTENQQVLPGLWLARYELVR</sequence>
<evidence type="ECO:0000256" key="2">
    <source>
        <dbReference type="ARBA" id="ARBA00023315"/>
    </source>
</evidence>
<dbReference type="Gene3D" id="3.40.630.30">
    <property type="match status" value="1"/>
</dbReference>
<keyword evidence="2" id="KW-0012">Acyltransferase</keyword>
<gene>
    <name evidence="4" type="ORF">O4220_01150</name>
</gene>